<evidence type="ECO:0000313" key="9">
    <source>
        <dbReference type="EMBL" id="LAC21788.1"/>
    </source>
</evidence>
<accession>A0A6A7FTH4</accession>
<evidence type="ECO:0000256" key="5">
    <source>
        <dbReference type="ARBA" id="ARBA00023136"/>
    </source>
</evidence>
<feature type="repeat" description="Solcar" evidence="6">
    <location>
        <begin position="327"/>
        <end position="422"/>
    </location>
</feature>
<keyword evidence="5 6" id="KW-0472">Membrane</keyword>
<dbReference type="PANTHER" id="PTHR24089">
    <property type="entry name" value="SOLUTE CARRIER FAMILY 25"/>
    <property type="match status" value="1"/>
</dbReference>
<evidence type="ECO:0000256" key="1">
    <source>
        <dbReference type="ARBA" id="ARBA00004141"/>
    </source>
</evidence>
<dbReference type="SUPFAM" id="SSF103506">
    <property type="entry name" value="Mitochondrial carrier"/>
    <property type="match status" value="2"/>
</dbReference>
<keyword evidence="7" id="KW-0813">Transport</keyword>
<feature type="region of interest" description="Disordered" evidence="8">
    <location>
        <begin position="157"/>
        <end position="230"/>
    </location>
</feature>
<dbReference type="InterPro" id="IPR023395">
    <property type="entry name" value="MCP_dom_sf"/>
</dbReference>
<evidence type="ECO:0000256" key="6">
    <source>
        <dbReference type="PROSITE-ProRule" id="PRU00282"/>
    </source>
</evidence>
<proteinExistence type="evidence at transcript level"/>
<feature type="repeat" description="Solcar" evidence="6">
    <location>
        <begin position="233"/>
        <end position="318"/>
    </location>
</feature>
<keyword evidence="4" id="KW-0677">Repeat</keyword>
<evidence type="ECO:0000256" key="2">
    <source>
        <dbReference type="ARBA" id="ARBA00006375"/>
    </source>
</evidence>
<dbReference type="PROSITE" id="PS50920">
    <property type="entry name" value="SOLCAR"/>
    <property type="match status" value="3"/>
</dbReference>
<sequence length="433" mass="46760">MSSNVGYNSSSAQLLSTEIAAAGAFSGFVTRMVAQPLDVLKIRFQLQVESTSRRSNSSNGRGRYYGLLQAGRTIVQEEGVRALWRGHVAGQVLTVLFGAGQFWSYNALTRICRERSGLHTQQKQNNCKDGADDSTVSATAFNETDVQRTLATAATTTLSSTNSISSNNSTSCRDNSTNSSSTHRTNSSSNNSNMSSSSNMISSRNMSSSNSSRGNDNHSSNMTSSTSSGTGDISPLMLSACGFASGVCGTLMSMPCDVARTRIVAQSVKKYSGLLDVWRQMLQQEGGRSLWRGLMPTLASSAPFAAIQFPIYSFLMTATQTWSTDGGIIWRSSVSGGVAGLVAKLLVYPFDVLKKRSQIRGAEHLRRNFGKVVLYKSTWDIAVRVTKDEGLTGWFKGLSPALVKSVVVSGLLFLTYELTCQAMISMHHRDEGH</sequence>
<dbReference type="Pfam" id="PF00153">
    <property type="entry name" value="Mito_carr"/>
    <property type="match status" value="3"/>
</dbReference>
<feature type="repeat" description="Solcar" evidence="6">
    <location>
        <begin position="12"/>
        <end position="111"/>
    </location>
</feature>
<dbReference type="GO" id="GO:0016020">
    <property type="term" value="C:membrane"/>
    <property type="evidence" value="ECO:0007669"/>
    <property type="project" value="UniProtKB-SubCell"/>
</dbReference>
<organism evidence="9">
    <name type="scientific">Hirondellea gigas</name>
    <dbReference type="NCBI Taxonomy" id="1518452"/>
    <lineage>
        <taxon>Eukaryota</taxon>
        <taxon>Metazoa</taxon>
        <taxon>Ecdysozoa</taxon>
        <taxon>Arthropoda</taxon>
        <taxon>Crustacea</taxon>
        <taxon>Multicrustacea</taxon>
        <taxon>Malacostraca</taxon>
        <taxon>Eumalacostraca</taxon>
        <taxon>Peracarida</taxon>
        <taxon>Amphipoda</taxon>
        <taxon>Amphilochidea</taxon>
        <taxon>Lysianassida</taxon>
        <taxon>Lysianassidira</taxon>
        <taxon>Lysianassoidea</taxon>
        <taxon>Lysianassidae</taxon>
        <taxon>Hirondellea</taxon>
    </lineage>
</organism>
<evidence type="ECO:0000256" key="3">
    <source>
        <dbReference type="ARBA" id="ARBA00022692"/>
    </source>
</evidence>
<comment type="similarity">
    <text evidence="2 7">Belongs to the mitochondrial carrier (TC 2.A.29) family.</text>
</comment>
<dbReference type="InterPro" id="IPR018108">
    <property type="entry name" value="MCP_transmembrane"/>
</dbReference>
<evidence type="ECO:0000256" key="7">
    <source>
        <dbReference type="RuleBase" id="RU000488"/>
    </source>
</evidence>
<dbReference type="EMBL" id="IACT01002514">
    <property type="protein sequence ID" value="LAC21788.1"/>
    <property type="molecule type" value="mRNA"/>
</dbReference>
<name>A0A6A7FTH4_9CRUS</name>
<keyword evidence="3 6" id="KW-0812">Transmembrane</keyword>
<dbReference type="Gene3D" id="1.50.40.10">
    <property type="entry name" value="Mitochondrial carrier domain"/>
    <property type="match status" value="2"/>
</dbReference>
<protein>
    <submittedName>
        <fullName evidence="9">Thiamine pyrophosphate carrier-like</fullName>
    </submittedName>
</protein>
<evidence type="ECO:0000256" key="4">
    <source>
        <dbReference type="ARBA" id="ARBA00022737"/>
    </source>
</evidence>
<dbReference type="AlphaFoldDB" id="A0A6A7FTH4"/>
<reference evidence="9" key="1">
    <citation type="submission" date="2017-11" db="EMBL/GenBank/DDBJ databases">
        <title>The sensing device of the deep-sea amphipod.</title>
        <authorList>
            <person name="Kobayashi H."/>
            <person name="Nagahama T."/>
            <person name="Arai W."/>
            <person name="Sasagawa Y."/>
            <person name="Umeda M."/>
            <person name="Hayashi T."/>
            <person name="Nikaido I."/>
            <person name="Watanabe H."/>
            <person name="Oguri K."/>
            <person name="Kitazato H."/>
            <person name="Fujioka K."/>
            <person name="Kido Y."/>
            <person name="Takami H."/>
        </authorList>
    </citation>
    <scope>NUCLEOTIDE SEQUENCE</scope>
    <source>
        <tissue evidence="9">Whole body</tissue>
    </source>
</reference>
<evidence type="ECO:0000256" key="8">
    <source>
        <dbReference type="SAM" id="MobiDB-lite"/>
    </source>
</evidence>
<comment type="subcellular location">
    <subcellularLocation>
        <location evidence="1">Membrane</location>
        <topology evidence="1">Multi-pass membrane protein</topology>
    </subcellularLocation>
</comment>